<comment type="caution">
    <text evidence="3">The sequence shown here is derived from an EMBL/GenBank/DDBJ whole genome shotgun (WGS) entry which is preliminary data.</text>
</comment>
<dbReference type="RefSeq" id="WP_301162303.1">
    <property type="nucleotide sequence ID" value="NZ_JAUHTB010000004.1"/>
</dbReference>
<keyword evidence="2" id="KW-0812">Transmembrane</keyword>
<gene>
    <name evidence="3" type="ORF">QYF62_04485</name>
</gene>
<proteinExistence type="predicted"/>
<feature type="region of interest" description="Disordered" evidence="1">
    <location>
        <begin position="93"/>
        <end position="212"/>
    </location>
</feature>
<feature type="compositionally biased region" description="Low complexity" evidence="1">
    <location>
        <begin position="115"/>
        <end position="158"/>
    </location>
</feature>
<evidence type="ECO:0000313" key="4">
    <source>
        <dbReference type="Proteomes" id="UP001172702"/>
    </source>
</evidence>
<evidence type="ECO:0000256" key="2">
    <source>
        <dbReference type="SAM" id="Phobius"/>
    </source>
</evidence>
<name>A0ABT8GYN9_9ACTN</name>
<keyword evidence="4" id="KW-1185">Reference proteome</keyword>
<keyword evidence="2" id="KW-1133">Transmembrane helix</keyword>
<keyword evidence="2" id="KW-0472">Membrane</keyword>
<dbReference type="EMBL" id="JAUHTB010000004">
    <property type="protein sequence ID" value="MDN4505316.1"/>
    <property type="molecule type" value="Genomic_DNA"/>
</dbReference>
<accession>A0ABT8GYN9</accession>
<reference evidence="3 4" key="1">
    <citation type="submission" date="2023-07" db="EMBL/GenBank/DDBJ databases">
        <title>Strategy for survival of the halotoleranting strain Dietzia MX2 from the Yakshinskoe mineral salts deposit.</title>
        <authorList>
            <person name="Kharitonova M.A."/>
            <person name="Kupriyanova-Ashina F.G."/>
            <person name="Shakirov T.R."/>
            <person name="Vafina M.S."/>
            <person name="Ilinskaya O.N."/>
        </authorList>
    </citation>
    <scope>NUCLEOTIDE SEQUENCE [LARGE SCALE GENOMIC DNA]</scope>
    <source>
        <strain evidence="3 4">MX2</strain>
    </source>
</reference>
<feature type="compositionally biased region" description="Low complexity" evidence="1">
    <location>
        <begin position="166"/>
        <end position="195"/>
    </location>
</feature>
<protein>
    <submittedName>
        <fullName evidence="3">Uncharacterized protein</fullName>
    </submittedName>
</protein>
<evidence type="ECO:0000256" key="1">
    <source>
        <dbReference type="SAM" id="MobiDB-lite"/>
    </source>
</evidence>
<feature type="region of interest" description="Disordered" evidence="1">
    <location>
        <begin position="1"/>
        <end position="50"/>
    </location>
</feature>
<feature type="transmembrane region" description="Helical" evidence="2">
    <location>
        <begin position="66"/>
        <end position="84"/>
    </location>
</feature>
<organism evidence="3 4">
    <name type="scientific">Dietzia maris</name>
    <dbReference type="NCBI Taxonomy" id="37915"/>
    <lineage>
        <taxon>Bacteria</taxon>
        <taxon>Bacillati</taxon>
        <taxon>Actinomycetota</taxon>
        <taxon>Actinomycetes</taxon>
        <taxon>Mycobacteriales</taxon>
        <taxon>Dietziaceae</taxon>
        <taxon>Dietzia</taxon>
    </lineage>
</organism>
<evidence type="ECO:0000313" key="3">
    <source>
        <dbReference type="EMBL" id="MDN4505316.1"/>
    </source>
</evidence>
<dbReference type="Proteomes" id="UP001172702">
    <property type="component" value="Unassembled WGS sequence"/>
</dbReference>
<sequence>MARHRDDGTTPPDETAPQGAAIDDDPILDRPDPLGLGGTPPPDAPSRSPKPRIVALLGEFFRMSRTTAILLGAFVLAGVLYLLVRDEPVVAFGPQPAQDPTGTSEPAEPAEPVDPSSTPTDQTTETTAPTPSSSPTPTGTGSRTTSTTVTGGTATTGPDAEGFPGGADPQAPQQQQPQQSPQQQPDQQSQPQLQQEAPGAGETSVPGGALEG</sequence>